<dbReference type="AlphaFoldDB" id="T1H2Q4"/>
<dbReference type="HOGENOM" id="CLU_2323026_0_0_1"/>
<reference evidence="2" key="1">
    <citation type="submission" date="2013-02" db="EMBL/GenBank/DDBJ databases">
        <authorList>
            <person name="Hughes D."/>
        </authorList>
    </citation>
    <scope>NUCLEOTIDE SEQUENCE</scope>
    <source>
        <strain>Durham</strain>
        <strain evidence="2">NC isolate 2 -- Noor lab</strain>
    </source>
</reference>
<evidence type="ECO:0000313" key="1">
    <source>
        <dbReference type="EnsemblMetazoa" id="MESCA010508-PA"/>
    </source>
</evidence>
<accession>T1H2Q4</accession>
<sequence>MVINSTPFSHLKIHKEHGVHQLELRETKLSMFYATEGTPQMFWTCKLNVNYNECIFLKMSSGIVTIRTSKFDKEEIRKTLYSPLDLELTSSVANPPDSF</sequence>
<organism evidence="1 2">
    <name type="scientific">Megaselia scalaris</name>
    <name type="common">Humpbacked fly</name>
    <name type="synonym">Phora scalaris</name>
    <dbReference type="NCBI Taxonomy" id="36166"/>
    <lineage>
        <taxon>Eukaryota</taxon>
        <taxon>Metazoa</taxon>
        <taxon>Ecdysozoa</taxon>
        <taxon>Arthropoda</taxon>
        <taxon>Hexapoda</taxon>
        <taxon>Insecta</taxon>
        <taxon>Pterygota</taxon>
        <taxon>Neoptera</taxon>
        <taxon>Endopterygota</taxon>
        <taxon>Diptera</taxon>
        <taxon>Brachycera</taxon>
        <taxon>Muscomorpha</taxon>
        <taxon>Platypezoidea</taxon>
        <taxon>Phoridae</taxon>
        <taxon>Megaseliini</taxon>
        <taxon>Megaselia</taxon>
    </lineage>
</organism>
<dbReference type="EnsemblMetazoa" id="MESCA010508-RA">
    <property type="protein sequence ID" value="MESCA010508-PA"/>
    <property type="gene ID" value="MESCA010508"/>
</dbReference>
<name>T1H2Q4_MEGSC</name>
<evidence type="ECO:0000313" key="2">
    <source>
        <dbReference type="Proteomes" id="UP000015102"/>
    </source>
</evidence>
<dbReference type="EMBL" id="CAQQ02377496">
    <property type="status" value="NOT_ANNOTATED_CDS"/>
    <property type="molecule type" value="Genomic_DNA"/>
</dbReference>
<dbReference type="Proteomes" id="UP000015102">
    <property type="component" value="Unassembled WGS sequence"/>
</dbReference>
<dbReference type="EMBL" id="CAQQ02377497">
    <property type="status" value="NOT_ANNOTATED_CDS"/>
    <property type="molecule type" value="Genomic_DNA"/>
</dbReference>
<proteinExistence type="predicted"/>
<reference evidence="1" key="2">
    <citation type="submission" date="2015-06" db="UniProtKB">
        <authorList>
            <consortium name="EnsemblMetazoa"/>
        </authorList>
    </citation>
    <scope>IDENTIFICATION</scope>
</reference>
<protein>
    <submittedName>
        <fullName evidence="1">Uncharacterized protein</fullName>
    </submittedName>
</protein>
<keyword evidence="2" id="KW-1185">Reference proteome</keyword>